<dbReference type="Pfam" id="PF13363">
    <property type="entry name" value="BetaGal_dom3"/>
    <property type="match status" value="1"/>
</dbReference>
<dbReference type="Gene3D" id="3.20.20.80">
    <property type="entry name" value="Glycosidases"/>
    <property type="match status" value="1"/>
</dbReference>
<dbReference type="InterPro" id="IPR019801">
    <property type="entry name" value="Glyco_hydro_35_CS"/>
</dbReference>
<protein>
    <recommendedName>
        <fullName evidence="3 8">Beta-galactosidase</fullName>
        <ecNumber evidence="3 8">3.2.1.23</ecNumber>
    </recommendedName>
</protein>
<dbReference type="SUPFAM" id="SSF51011">
    <property type="entry name" value="Glycosyl hydrolase domain"/>
    <property type="match status" value="1"/>
</dbReference>
<dbReference type="Pfam" id="PF10435">
    <property type="entry name" value="BetaGal_dom2"/>
    <property type="match status" value="1"/>
</dbReference>
<proteinExistence type="inferred from homology"/>
<dbReference type="InterPro" id="IPR008979">
    <property type="entry name" value="Galactose-bd-like_sf"/>
</dbReference>
<dbReference type="Pfam" id="PF13364">
    <property type="entry name" value="BetaGal_ABD2"/>
    <property type="match status" value="2"/>
</dbReference>
<dbReference type="Gene3D" id="2.60.120.260">
    <property type="entry name" value="Galactose-binding domain-like"/>
    <property type="match status" value="2"/>
</dbReference>
<keyword evidence="5 8" id="KW-0378">Hydrolase</keyword>
<dbReference type="SMART" id="SM01029">
    <property type="entry name" value="BetaGal_dom2"/>
    <property type="match status" value="1"/>
</dbReference>
<dbReference type="InterPro" id="IPR025972">
    <property type="entry name" value="BetaGal_dom3"/>
</dbReference>
<feature type="signal peptide" evidence="10">
    <location>
        <begin position="1"/>
        <end position="34"/>
    </location>
</feature>
<dbReference type="InterPro" id="IPR001944">
    <property type="entry name" value="Glycoside_Hdrlase_35"/>
</dbReference>
<dbReference type="InterPro" id="IPR037110">
    <property type="entry name" value="Betagal_dom2_sf"/>
</dbReference>
<dbReference type="Gene3D" id="2.60.390.10">
    <property type="entry name" value="Beta-galactosidase, domain 3"/>
    <property type="match status" value="1"/>
</dbReference>
<dbReference type="GO" id="GO:0005975">
    <property type="term" value="P:carbohydrate metabolic process"/>
    <property type="evidence" value="ECO:0007669"/>
    <property type="project" value="InterPro"/>
</dbReference>
<evidence type="ECO:0000256" key="6">
    <source>
        <dbReference type="ARBA" id="ARBA00023180"/>
    </source>
</evidence>
<keyword evidence="4 10" id="KW-0732">Signal</keyword>
<sequence length="1024" mass="109402">MANESLGASFTVRAAKMLWHFLSFLVLCAVSASSSLTGLERRNSTGLTTAVTWDSKSLSLLGQRVFILSAEFHPWRLPGNPNLWLDIFQKLKANGFNAVSFYVSWATHFPTSTTNGGQGDFQAGTYRDIQGFIDAAKTAGIWLIARPGPYINGETTGGGFPGWVGNIAGNLRDNNAPYKAAWTPYMTAITKIIAKNQISNGGPIILVQAENEFSASTSHNIYMQDILDLYKANGIVVPTTFNDQHSGGSGNFSPDKPGTHVNIYCGDSYPSGQVVSNYYSLHMAAAPSNPMCLAEFSGGYLLNWGSVAMGGTGYEKYYNIATGGGQTNADYENIFYKENYAQTTTLLNLYMTFGGTNWGQTMEPTVYTSYDYGGAIGESRVATPKMNEMRLQGLFLRVARDLLGATLMSSGTNYTTSNLIHTAELRNLNTGAAFYFARHDTSTSTALTTTQLNIKTSTGSLRVPTSGTLTFNGLDSKILVTDFVFGLNKVKVLYSTAEIMTWTTIGTTDYLLLYAPAGQTGETAIQLANPVLNLSAFPNVSSRFANGLLTINYAVGGIQLIPIQNGANNLAVIIMDKNTAKTWHAPILTKTGTFGNFFSVGTNDTTLVGGPYLIRTAAISGSTLQLSGDLNGSTKITAIVPSTVTAITWNSQALTVTKNSTGIMTATATPPSGAPSLPALTNWKVAGSLPEISLDFDDSAFVTCDQTTTNYTNLPVLAGNRVLYSQQYGFYGGNLIWRGHFTAVGTETAITTTVQSGFAGGYSAWINGVFLGSSQGSPTVSVTTDTWKLTASMLRKGQDNVFVILQDHMGIVETSTSSGKEPRGIRGFQIVGSSATFSLWKLQGNQGGAAKTPDTFRGYLNEGGLYAERIGAHLPGFPDTAWTSGTPLAGGGVKTAGVNFFRTTFNLNIPAGIDMPVRLSITPSAKTSNFRVQIYLNGWQVGKYINNIGPQTLFVLPAGILRRNSVNTLGLSLWSLDSSGASLAGISLVSDGTFGSSFPFTDYVTPDYADQVKSRPGPTVNKPM</sequence>
<keyword evidence="7 8" id="KW-0326">Glycosidase</keyword>
<dbReference type="EC" id="3.2.1.23" evidence="3 8"/>
<dbReference type="InterPro" id="IPR017853">
    <property type="entry name" value="GH"/>
</dbReference>
<dbReference type="OrthoDB" id="1657402at2759"/>
<evidence type="ECO:0000256" key="7">
    <source>
        <dbReference type="ARBA" id="ARBA00023295"/>
    </source>
</evidence>
<dbReference type="PANTHER" id="PTHR23421">
    <property type="entry name" value="BETA-GALACTOSIDASE RELATED"/>
    <property type="match status" value="1"/>
</dbReference>
<evidence type="ECO:0000256" key="10">
    <source>
        <dbReference type="SAM" id="SignalP"/>
    </source>
</evidence>
<organism evidence="12 13">
    <name type="scientific">Galerina marginata (strain CBS 339.88)</name>
    <dbReference type="NCBI Taxonomy" id="685588"/>
    <lineage>
        <taxon>Eukaryota</taxon>
        <taxon>Fungi</taxon>
        <taxon>Dikarya</taxon>
        <taxon>Basidiomycota</taxon>
        <taxon>Agaricomycotina</taxon>
        <taxon>Agaricomycetes</taxon>
        <taxon>Agaricomycetidae</taxon>
        <taxon>Agaricales</taxon>
        <taxon>Agaricineae</taxon>
        <taxon>Strophariaceae</taxon>
        <taxon>Galerina</taxon>
    </lineage>
</organism>
<dbReference type="HOGENOM" id="CLU_005732_2_0_1"/>
<evidence type="ECO:0000256" key="5">
    <source>
        <dbReference type="ARBA" id="ARBA00022801"/>
    </source>
</evidence>
<evidence type="ECO:0000313" key="12">
    <source>
        <dbReference type="EMBL" id="KDR82411.1"/>
    </source>
</evidence>
<dbReference type="SUPFAM" id="SSF49785">
    <property type="entry name" value="Galactose-binding domain-like"/>
    <property type="match status" value="2"/>
</dbReference>
<comment type="catalytic activity">
    <reaction evidence="1 8">
        <text>Hydrolysis of terminal non-reducing beta-D-galactose residues in beta-D-galactosides.</text>
        <dbReference type="EC" id="3.2.1.23"/>
    </reaction>
</comment>
<evidence type="ECO:0000256" key="1">
    <source>
        <dbReference type="ARBA" id="ARBA00001412"/>
    </source>
</evidence>
<dbReference type="SUPFAM" id="SSF117100">
    <property type="entry name" value="Beta-galactosidase LacA, domain 3"/>
    <property type="match status" value="1"/>
</dbReference>
<keyword evidence="6" id="KW-0325">Glycoprotein</keyword>
<gene>
    <name evidence="12" type="ORF">GALMADRAFT_275642</name>
</gene>
<evidence type="ECO:0000259" key="11">
    <source>
        <dbReference type="SMART" id="SM01029"/>
    </source>
</evidence>
<dbReference type="AlphaFoldDB" id="A0A067TGZ9"/>
<feature type="chain" id="PRO_5001649371" description="Beta-galactosidase" evidence="10">
    <location>
        <begin position="35"/>
        <end position="1024"/>
    </location>
</feature>
<dbReference type="EMBL" id="KL142369">
    <property type="protein sequence ID" value="KDR82411.1"/>
    <property type="molecule type" value="Genomic_DNA"/>
</dbReference>
<dbReference type="InterPro" id="IPR031330">
    <property type="entry name" value="Gly_Hdrlase_35_cat"/>
</dbReference>
<dbReference type="InterPro" id="IPR025300">
    <property type="entry name" value="BetaGal_jelly_roll_dom"/>
</dbReference>
<dbReference type="InterPro" id="IPR018954">
    <property type="entry name" value="Betagal_dom2"/>
</dbReference>
<accession>A0A067TGZ9</accession>
<evidence type="ECO:0000256" key="8">
    <source>
        <dbReference type="RuleBase" id="RU000675"/>
    </source>
</evidence>
<name>A0A067TGZ9_GALM3</name>
<reference evidence="13" key="1">
    <citation type="journal article" date="2014" name="Proc. Natl. Acad. Sci. U.S.A.">
        <title>Extensive sampling of basidiomycete genomes demonstrates inadequacy of the white-rot/brown-rot paradigm for wood decay fungi.</title>
        <authorList>
            <person name="Riley R."/>
            <person name="Salamov A.A."/>
            <person name="Brown D.W."/>
            <person name="Nagy L.G."/>
            <person name="Floudas D."/>
            <person name="Held B.W."/>
            <person name="Levasseur A."/>
            <person name="Lombard V."/>
            <person name="Morin E."/>
            <person name="Otillar R."/>
            <person name="Lindquist E.A."/>
            <person name="Sun H."/>
            <person name="LaButti K.M."/>
            <person name="Schmutz J."/>
            <person name="Jabbour D."/>
            <person name="Luo H."/>
            <person name="Baker S.E."/>
            <person name="Pisabarro A.G."/>
            <person name="Walton J.D."/>
            <person name="Blanchette R.A."/>
            <person name="Henrissat B."/>
            <person name="Martin F."/>
            <person name="Cullen D."/>
            <person name="Hibbett D.S."/>
            <person name="Grigoriev I.V."/>
        </authorList>
    </citation>
    <scope>NUCLEOTIDE SEQUENCE [LARGE SCALE GENOMIC DNA]</scope>
    <source>
        <strain evidence="13">CBS 339.88</strain>
    </source>
</reference>
<evidence type="ECO:0000256" key="9">
    <source>
        <dbReference type="RuleBase" id="RU003679"/>
    </source>
</evidence>
<dbReference type="InterPro" id="IPR036833">
    <property type="entry name" value="BetaGal_dom3_sf"/>
</dbReference>
<feature type="domain" description="Beta-galactosidase" evidence="11">
    <location>
        <begin position="401"/>
        <end position="583"/>
    </location>
</feature>
<dbReference type="Pfam" id="PF01301">
    <property type="entry name" value="Glyco_hydro_35"/>
    <property type="match status" value="1"/>
</dbReference>
<evidence type="ECO:0000256" key="2">
    <source>
        <dbReference type="ARBA" id="ARBA00009809"/>
    </source>
</evidence>
<dbReference type="STRING" id="685588.A0A067TGZ9"/>
<evidence type="ECO:0000256" key="3">
    <source>
        <dbReference type="ARBA" id="ARBA00012756"/>
    </source>
</evidence>
<comment type="similarity">
    <text evidence="2 9">Belongs to the glycosyl hydrolase 35 family.</text>
</comment>
<evidence type="ECO:0000313" key="13">
    <source>
        <dbReference type="Proteomes" id="UP000027222"/>
    </source>
</evidence>
<dbReference type="Proteomes" id="UP000027222">
    <property type="component" value="Unassembled WGS sequence"/>
</dbReference>
<dbReference type="PROSITE" id="PS01182">
    <property type="entry name" value="GLYCOSYL_HYDROL_F35"/>
    <property type="match status" value="1"/>
</dbReference>
<evidence type="ECO:0000256" key="4">
    <source>
        <dbReference type="ARBA" id="ARBA00022729"/>
    </source>
</evidence>
<dbReference type="PRINTS" id="PR00742">
    <property type="entry name" value="GLHYDRLASE35"/>
</dbReference>
<dbReference type="SUPFAM" id="SSF51445">
    <property type="entry name" value="(Trans)glycosidases"/>
    <property type="match status" value="1"/>
</dbReference>
<dbReference type="Gene3D" id="2.102.20.10">
    <property type="entry name" value="Beta-galactosidase, domain 2"/>
    <property type="match status" value="1"/>
</dbReference>
<keyword evidence="13" id="KW-1185">Reference proteome</keyword>
<dbReference type="GO" id="GO:0004565">
    <property type="term" value="F:beta-galactosidase activity"/>
    <property type="evidence" value="ECO:0007669"/>
    <property type="project" value="UniProtKB-EC"/>
</dbReference>